<keyword evidence="3 6" id="KW-0963">Cytoplasm</keyword>
<dbReference type="Gene3D" id="1.10.132.20">
    <property type="entry name" value="Ribosome-recycling factor"/>
    <property type="match status" value="1"/>
</dbReference>
<name>A0A2S5TBF1_9GAMM</name>
<dbReference type="EMBL" id="PSNW01000014">
    <property type="protein sequence ID" value="PPE72276.1"/>
    <property type="molecule type" value="Genomic_DNA"/>
</dbReference>
<dbReference type="GO" id="GO:0005829">
    <property type="term" value="C:cytosol"/>
    <property type="evidence" value="ECO:0007669"/>
    <property type="project" value="GOC"/>
</dbReference>
<evidence type="ECO:0000256" key="2">
    <source>
        <dbReference type="ARBA" id="ARBA00005912"/>
    </source>
</evidence>
<evidence type="ECO:0000256" key="5">
    <source>
        <dbReference type="ARBA" id="ARBA00025050"/>
    </source>
</evidence>
<evidence type="ECO:0000313" key="8">
    <source>
        <dbReference type="EMBL" id="PPE72276.1"/>
    </source>
</evidence>
<evidence type="ECO:0000256" key="1">
    <source>
        <dbReference type="ARBA" id="ARBA00004496"/>
    </source>
</evidence>
<comment type="subcellular location">
    <subcellularLocation>
        <location evidence="1 6">Cytoplasm</location>
    </subcellularLocation>
</comment>
<accession>A0A2S5TBF1</accession>
<dbReference type="FunFam" id="3.30.1360.40:FF:000001">
    <property type="entry name" value="Ribosome-recycling factor"/>
    <property type="match status" value="1"/>
</dbReference>
<keyword evidence="9" id="KW-1185">Reference proteome</keyword>
<dbReference type="HAMAP" id="MF_00040">
    <property type="entry name" value="RRF"/>
    <property type="match status" value="1"/>
</dbReference>
<dbReference type="Proteomes" id="UP000238220">
    <property type="component" value="Unassembled WGS sequence"/>
</dbReference>
<dbReference type="InterPro" id="IPR036191">
    <property type="entry name" value="RRF_sf"/>
</dbReference>
<dbReference type="PANTHER" id="PTHR20982:SF3">
    <property type="entry name" value="MITOCHONDRIAL RIBOSOME RECYCLING FACTOR PSEUDO 1"/>
    <property type="match status" value="1"/>
</dbReference>
<dbReference type="CDD" id="cd00520">
    <property type="entry name" value="RRF"/>
    <property type="match status" value="1"/>
</dbReference>
<sequence length="185" mass="20494">MTAEIKNDATKRMQKCVDTLKTELAKLRTGRANAAMLDHVRVDYYGSDVPLSQVASVVVEDARTITITPWEKPMVGAIEKAIMTSDLGLNPNTAGQTIRINMPPLTEERRRDLAKVVKTEAEGAKVAIRNVRRDANQAIKDQEKAKKITADDVKRGEAEIQKLTDQFVAKVDEAAATKEKELMSM</sequence>
<comment type="function">
    <text evidence="5 6">Responsible for the release of ribosomes from messenger RNA at the termination of protein biosynthesis. May increase the efficiency of translation by recycling ribosomes from one round of translation to another.</text>
</comment>
<dbReference type="AlphaFoldDB" id="A0A2S5TBF1"/>
<reference evidence="8 9" key="1">
    <citation type="submission" date="2018-02" db="EMBL/GenBank/DDBJ databases">
        <title>Genome sequencing of Solimonas sp. HR-BB.</title>
        <authorList>
            <person name="Lee Y."/>
            <person name="Jeon C.O."/>
        </authorList>
    </citation>
    <scope>NUCLEOTIDE SEQUENCE [LARGE SCALE GENOMIC DNA]</scope>
    <source>
        <strain evidence="8 9">HR-BB</strain>
    </source>
</reference>
<protein>
    <recommendedName>
        <fullName evidence="6">Ribosome-recycling factor</fullName>
        <shortName evidence="6">RRF</shortName>
    </recommendedName>
    <alternativeName>
        <fullName evidence="6">Ribosome-releasing factor</fullName>
    </alternativeName>
</protein>
<comment type="caution">
    <text evidence="8">The sequence shown here is derived from an EMBL/GenBank/DDBJ whole genome shotgun (WGS) entry which is preliminary data.</text>
</comment>
<evidence type="ECO:0000256" key="6">
    <source>
        <dbReference type="HAMAP-Rule" id="MF_00040"/>
    </source>
</evidence>
<gene>
    <name evidence="6" type="primary">frr</name>
    <name evidence="8" type="ORF">C3942_19420</name>
</gene>
<evidence type="ECO:0000256" key="3">
    <source>
        <dbReference type="ARBA" id="ARBA00022490"/>
    </source>
</evidence>
<dbReference type="GO" id="GO:0002184">
    <property type="term" value="P:cytoplasmic translational termination"/>
    <property type="evidence" value="ECO:0007669"/>
    <property type="project" value="TreeGrafter"/>
</dbReference>
<dbReference type="InterPro" id="IPR023584">
    <property type="entry name" value="Ribosome_recyc_fac_dom"/>
</dbReference>
<dbReference type="Pfam" id="PF01765">
    <property type="entry name" value="RRF"/>
    <property type="match status" value="1"/>
</dbReference>
<dbReference type="GO" id="GO:0043023">
    <property type="term" value="F:ribosomal large subunit binding"/>
    <property type="evidence" value="ECO:0007669"/>
    <property type="project" value="TreeGrafter"/>
</dbReference>
<dbReference type="FunFam" id="1.10.132.20:FF:000001">
    <property type="entry name" value="Ribosome-recycling factor"/>
    <property type="match status" value="1"/>
</dbReference>
<proteinExistence type="inferred from homology"/>
<organism evidence="8 9">
    <name type="scientific">Solimonas fluminis</name>
    <dbReference type="NCBI Taxonomy" id="2086571"/>
    <lineage>
        <taxon>Bacteria</taxon>
        <taxon>Pseudomonadati</taxon>
        <taxon>Pseudomonadota</taxon>
        <taxon>Gammaproteobacteria</taxon>
        <taxon>Nevskiales</taxon>
        <taxon>Nevskiaceae</taxon>
        <taxon>Solimonas</taxon>
    </lineage>
</organism>
<comment type="similarity">
    <text evidence="2 6">Belongs to the RRF family.</text>
</comment>
<feature type="domain" description="Ribosome recycling factor" evidence="7">
    <location>
        <begin position="20"/>
        <end position="183"/>
    </location>
</feature>
<dbReference type="NCBIfam" id="TIGR00496">
    <property type="entry name" value="frr"/>
    <property type="match status" value="1"/>
</dbReference>
<dbReference type="PANTHER" id="PTHR20982">
    <property type="entry name" value="RIBOSOME RECYCLING FACTOR"/>
    <property type="match status" value="1"/>
</dbReference>
<evidence type="ECO:0000313" key="9">
    <source>
        <dbReference type="Proteomes" id="UP000238220"/>
    </source>
</evidence>
<evidence type="ECO:0000259" key="7">
    <source>
        <dbReference type="Pfam" id="PF01765"/>
    </source>
</evidence>
<evidence type="ECO:0000256" key="4">
    <source>
        <dbReference type="ARBA" id="ARBA00022917"/>
    </source>
</evidence>
<keyword evidence="4 6" id="KW-0648">Protein biosynthesis</keyword>
<dbReference type="OrthoDB" id="9804006at2"/>
<dbReference type="RefSeq" id="WP_104232031.1">
    <property type="nucleotide sequence ID" value="NZ_PSNW01000014.1"/>
</dbReference>
<dbReference type="Gene3D" id="3.30.1360.40">
    <property type="match status" value="1"/>
</dbReference>
<dbReference type="InterPro" id="IPR002661">
    <property type="entry name" value="Ribosome_recyc_fac"/>
</dbReference>
<dbReference type="SUPFAM" id="SSF55194">
    <property type="entry name" value="Ribosome recycling factor, RRF"/>
    <property type="match status" value="1"/>
</dbReference>